<dbReference type="PIRSF" id="PIRSF000390">
    <property type="entry name" value="PLP_StrS"/>
    <property type="match status" value="1"/>
</dbReference>
<comment type="similarity">
    <text evidence="3 4">Belongs to the DegT/DnrJ/EryC1 family.</text>
</comment>
<dbReference type="InterPro" id="IPR015422">
    <property type="entry name" value="PyrdxlP-dep_Trfase_small"/>
</dbReference>
<name>A0A7J4IWL3_9ARCH</name>
<sequence length="440" mass="49394">MSEELLKERIMALVEKLYAEREAKRTFVAGKTRVRFSGDIYDQLELKARVSAVLKEWITLGEYDVKFREEFSRFMGMKHIVLTNSGSSANLLAVSALCAKSFPGRLVAGDEVITPACTFPTTLNPIIFNNLVPVFVDVSLGTYNVSAKGMEKAISKKTRAVFIPHTLGNPNEMDGIMSVCEEHGLLLIEDNCDALDSSYGGKKTGTFGLMGTSSFYPAHHLSMGEGGAVYTNDHSLFRTLLSLRNWGRACYCDLDEKNPLGSCNARFNFRVKGIPYDHKYIYSNIGFNLKPLDLQPAVGIEQLRKLPSFTEKRKRNFSALYSLFSRYSDYFILPESVPKADPSWFGFPLTIRDGAGFTREEFTSHLEANLIETRVLFAGNILNHPAYDGIRCRVAEPLVNSDKIFRSTMFMGVYPGIGPEQLSYIESVVTDFFRKRKTLP</sequence>
<dbReference type="InterPro" id="IPR000653">
    <property type="entry name" value="DegT/StrS_aminotransferase"/>
</dbReference>
<dbReference type="PANTHER" id="PTHR30244">
    <property type="entry name" value="TRANSAMINASE"/>
    <property type="match status" value="1"/>
</dbReference>
<evidence type="ECO:0000256" key="3">
    <source>
        <dbReference type="ARBA" id="ARBA00037999"/>
    </source>
</evidence>
<dbReference type="GO" id="GO:0030170">
    <property type="term" value="F:pyridoxal phosphate binding"/>
    <property type="evidence" value="ECO:0007669"/>
    <property type="project" value="TreeGrafter"/>
</dbReference>
<dbReference type="SUPFAM" id="SSF53383">
    <property type="entry name" value="PLP-dependent transferases"/>
    <property type="match status" value="1"/>
</dbReference>
<dbReference type="FunFam" id="3.40.640.10:FF:000079">
    <property type="entry name" value="LPS biosynthesis protein"/>
    <property type="match status" value="1"/>
</dbReference>
<evidence type="ECO:0000313" key="6">
    <source>
        <dbReference type="Proteomes" id="UP000565078"/>
    </source>
</evidence>
<proteinExistence type="inferred from homology"/>
<evidence type="ECO:0000256" key="1">
    <source>
        <dbReference type="ARBA" id="ARBA00001933"/>
    </source>
</evidence>
<organism evidence="5 6">
    <name type="scientific">Candidatus Iainarchaeum sp</name>
    <dbReference type="NCBI Taxonomy" id="3101447"/>
    <lineage>
        <taxon>Archaea</taxon>
        <taxon>Candidatus Iainarchaeota</taxon>
        <taxon>Candidatus Iainarchaeia</taxon>
        <taxon>Candidatus Iainarchaeales</taxon>
        <taxon>Candidatus Iainarchaeaceae</taxon>
        <taxon>Candidatus Iainarchaeum</taxon>
    </lineage>
</organism>
<reference evidence="6" key="1">
    <citation type="journal article" date="2020" name="bioRxiv">
        <title>A rank-normalized archaeal taxonomy based on genome phylogeny resolves widespread incomplete and uneven classifications.</title>
        <authorList>
            <person name="Rinke C."/>
            <person name="Chuvochina M."/>
            <person name="Mussig A.J."/>
            <person name="Chaumeil P.-A."/>
            <person name="Waite D.W."/>
            <person name="Whitman W.B."/>
            <person name="Parks D.H."/>
            <person name="Hugenholtz P."/>
        </authorList>
    </citation>
    <scope>NUCLEOTIDE SEQUENCE [LARGE SCALE GENOMIC DNA]</scope>
</reference>
<keyword evidence="2 4" id="KW-0663">Pyridoxal phosphate</keyword>
<evidence type="ECO:0000256" key="4">
    <source>
        <dbReference type="RuleBase" id="RU004508"/>
    </source>
</evidence>
<dbReference type="Gene3D" id="3.90.1150.10">
    <property type="entry name" value="Aspartate Aminotransferase, domain 1"/>
    <property type="match status" value="1"/>
</dbReference>
<dbReference type="EMBL" id="DUGC01000021">
    <property type="protein sequence ID" value="HIH09240.1"/>
    <property type="molecule type" value="Genomic_DNA"/>
</dbReference>
<dbReference type="GO" id="GO:0008483">
    <property type="term" value="F:transaminase activity"/>
    <property type="evidence" value="ECO:0007669"/>
    <property type="project" value="TreeGrafter"/>
</dbReference>
<dbReference type="InterPro" id="IPR015421">
    <property type="entry name" value="PyrdxlP-dep_Trfase_major"/>
</dbReference>
<comment type="caution">
    <text evidence="5">The sequence shown here is derived from an EMBL/GenBank/DDBJ whole genome shotgun (WGS) entry which is preliminary data.</text>
</comment>
<evidence type="ECO:0000313" key="5">
    <source>
        <dbReference type="EMBL" id="HIH09240.1"/>
    </source>
</evidence>
<comment type="cofactor">
    <cofactor evidence="1">
        <name>pyridoxal 5'-phosphate</name>
        <dbReference type="ChEBI" id="CHEBI:597326"/>
    </cofactor>
</comment>
<dbReference type="CDD" id="cd00616">
    <property type="entry name" value="AHBA_syn"/>
    <property type="match status" value="1"/>
</dbReference>
<dbReference type="InterPro" id="IPR015424">
    <property type="entry name" value="PyrdxlP-dep_Trfase"/>
</dbReference>
<dbReference type="Pfam" id="PF01041">
    <property type="entry name" value="DegT_DnrJ_EryC1"/>
    <property type="match status" value="1"/>
</dbReference>
<dbReference type="GO" id="GO:0000271">
    <property type="term" value="P:polysaccharide biosynthetic process"/>
    <property type="evidence" value="ECO:0007669"/>
    <property type="project" value="TreeGrafter"/>
</dbReference>
<dbReference type="Proteomes" id="UP000565078">
    <property type="component" value="Unassembled WGS sequence"/>
</dbReference>
<gene>
    <name evidence="5" type="primary">rfbH</name>
    <name evidence="5" type="ORF">HA254_01065</name>
</gene>
<dbReference type="AlphaFoldDB" id="A0A7J4IWL3"/>
<evidence type="ECO:0000256" key="2">
    <source>
        <dbReference type="ARBA" id="ARBA00022898"/>
    </source>
</evidence>
<accession>A0A7J4IWL3</accession>
<dbReference type="NCBIfam" id="NF011936">
    <property type="entry name" value="PRK15407.1"/>
    <property type="match status" value="1"/>
</dbReference>
<dbReference type="PANTHER" id="PTHR30244:SF34">
    <property type="entry name" value="DTDP-4-AMINO-4,6-DIDEOXYGALACTOSE TRANSAMINASE"/>
    <property type="match status" value="1"/>
</dbReference>
<protein>
    <submittedName>
        <fullName evidence="5">Lipopolysaccharide biosynthesis protein RfbH</fullName>
    </submittedName>
</protein>
<dbReference type="Gene3D" id="3.40.640.10">
    <property type="entry name" value="Type I PLP-dependent aspartate aminotransferase-like (Major domain)"/>
    <property type="match status" value="1"/>
</dbReference>